<dbReference type="Pfam" id="PF05960">
    <property type="entry name" value="DUF885"/>
    <property type="match status" value="1"/>
</dbReference>
<dbReference type="Proteomes" id="UP000095751">
    <property type="component" value="Unassembled WGS sequence"/>
</dbReference>
<name>A0A1E7FEK1_9STRA</name>
<dbReference type="KEGG" id="fcy:FRACYDRAFT_261316"/>
<dbReference type="EMBL" id="KV784358">
    <property type="protein sequence ID" value="OEU16599.1"/>
    <property type="molecule type" value="Genomic_DNA"/>
</dbReference>
<sequence length="632" mass="72179">MSPASDIVEKEFAATWQWRIDTDPELAAALGMLSRRRSKHALDPRSLDSFDQRLAWVKKALERIKNGITPEQIENQLTEDERLSLKLYTQQLEDYTHYTSLHKAYLCCVNRLEGPQTDLPLYCSYLPVKTRTDKDFFRDFLKAIPIQLLQIQSLLVQGLSENITPPQISLDGVVAQLRDMINGNLETFSIPIQSCFGDGKHVSKEESDVKKDCENAILLAKDAFIKFTDFLENDYVPNLRTEISASKGYPNGEKYYIDCLKFHTTTTMSPTEIHQLGLDEVIRVRKEMEVIASKDGYKGRLDQYLEHLRTSTDFEPKSATALLAHYRDLTQRLYPALLNILHMRSLPRQPLKITETPTASAHMAPAAYYLAGSTDAPRPGMFYVNTSKLATRRTYECEALALHEAIPGHHIQGAIQAECKLPEFRKYAEDRRYFESPCRFPFYTGYIEGWGLYSETLGKELGLYNHPSDEFGQLSMEALRSSRLVVDTGMHSLDWSHEQAVQYMLENTAMGEHDARTEVTRYVTWPGQATAYKVGERFIRRMRDYAEMELQDRFDVRDFHDVVLLCGAVPLDVLEARVKEYVEGVKNDISKCTKLQKPPIGSTEEVAKSSFIESMTFVNWCKCCVVPGACQV</sequence>
<gene>
    <name evidence="1" type="ORF">FRACYDRAFT_261316</name>
</gene>
<evidence type="ECO:0000313" key="2">
    <source>
        <dbReference type="Proteomes" id="UP000095751"/>
    </source>
</evidence>
<dbReference type="PANTHER" id="PTHR33361:SF2">
    <property type="entry name" value="DUF885 DOMAIN-CONTAINING PROTEIN"/>
    <property type="match status" value="1"/>
</dbReference>
<dbReference type="AlphaFoldDB" id="A0A1E7FEK1"/>
<organism evidence="1 2">
    <name type="scientific">Fragilariopsis cylindrus CCMP1102</name>
    <dbReference type="NCBI Taxonomy" id="635003"/>
    <lineage>
        <taxon>Eukaryota</taxon>
        <taxon>Sar</taxon>
        <taxon>Stramenopiles</taxon>
        <taxon>Ochrophyta</taxon>
        <taxon>Bacillariophyta</taxon>
        <taxon>Bacillariophyceae</taxon>
        <taxon>Bacillariophycidae</taxon>
        <taxon>Bacillariales</taxon>
        <taxon>Bacillariaceae</taxon>
        <taxon>Fragilariopsis</taxon>
    </lineage>
</organism>
<evidence type="ECO:0000313" key="1">
    <source>
        <dbReference type="EMBL" id="OEU16599.1"/>
    </source>
</evidence>
<keyword evidence="2" id="KW-1185">Reference proteome</keyword>
<protein>
    <submittedName>
        <fullName evidence="1">DUF885-domain-containing protein</fullName>
    </submittedName>
</protein>
<dbReference type="OrthoDB" id="5959877at2759"/>
<dbReference type="PANTHER" id="PTHR33361">
    <property type="entry name" value="GLR0591 PROTEIN"/>
    <property type="match status" value="1"/>
</dbReference>
<dbReference type="InParanoid" id="A0A1E7FEK1"/>
<accession>A0A1E7FEK1</accession>
<dbReference type="InterPro" id="IPR010281">
    <property type="entry name" value="DUF885"/>
</dbReference>
<reference evidence="1 2" key="1">
    <citation type="submission" date="2016-09" db="EMBL/GenBank/DDBJ databases">
        <title>Extensive genetic diversity and differential bi-allelic expression allows diatom success in the polar Southern Ocean.</title>
        <authorList>
            <consortium name="DOE Joint Genome Institute"/>
            <person name="Mock T."/>
            <person name="Otillar R.P."/>
            <person name="Strauss J."/>
            <person name="Dupont C."/>
            <person name="Frickenhaus S."/>
            <person name="Maumus F."/>
            <person name="Mcmullan M."/>
            <person name="Sanges R."/>
            <person name="Schmutz J."/>
            <person name="Toseland A."/>
            <person name="Valas R."/>
            <person name="Veluchamy A."/>
            <person name="Ward B.J."/>
            <person name="Allen A."/>
            <person name="Barry K."/>
            <person name="Falciatore A."/>
            <person name="Ferrante M."/>
            <person name="Fortunato A.E."/>
            <person name="Gloeckner G."/>
            <person name="Gruber A."/>
            <person name="Hipkin R."/>
            <person name="Janech M."/>
            <person name="Kroth P."/>
            <person name="Leese F."/>
            <person name="Lindquist E."/>
            <person name="Lyon B.R."/>
            <person name="Martin J."/>
            <person name="Mayer C."/>
            <person name="Parker M."/>
            <person name="Quesneville H."/>
            <person name="Raymond J."/>
            <person name="Uhlig C."/>
            <person name="Valentin K.U."/>
            <person name="Worden A.Z."/>
            <person name="Armbrust E.V."/>
            <person name="Bowler C."/>
            <person name="Green B."/>
            <person name="Moulton V."/>
            <person name="Van Oosterhout C."/>
            <person name="Grigoriev I."/>
        </authorList>
    </citation>
    <scope>NUCLEOTIDE SEQUENCE [LARGE SCALE GENOMIC DNA]</scope>
    <source>
        <strain evidence="1 2">CCMP1102</strain>
    </source>
</reference>
<proteinExistence type="predicted"/>